<feature type="domain" description="Multidrug resistance protein MdtA-like alpha-helical hairpin" evidence="4">
    <location>
        <begin position="111"/>
        <end position="173"/>
    </location>
</feature>
<keyword evidence="3" id="KW-1133">Transmembrane helix</keyword>
<evidence type="ECO:0000259" key="5">
    <source>
        <dbReference type="Pfam" id="PF25917"/>
    </source>
</evidence>
<dbReference type="InterPro" id="IPR006143">
    <property type="entry name" value="RND_pump_MFP"/>
</dbReference>
<evidence type="ECO:0000259" key="4">
    <source>
        <dbReference type="Pfam" id="PF25876"/>
    </source>
</evidence>
<name>A0A7C5KBE4_9BACT</name>
<evidence type="ECO:0000256" key="3">
    <source>
        <dbReference type="SAM" id="Phobius"/>
    </source>
</evidence>
<gene>
    <name evidence="7" type="ORF">ENL70_04125</name>
</gene>
<dbReference type="InterPro" id="IPR058637">
    <property type="entry name" value="YknX-like_C"/>
</dbReference>
<sequence>MIKNSRFFLFYSIIFLLFLSSIFFISGCSSSHNGKIESKTISGVKLQTVSETDLPKYLEATGTVKAKIISVITSKVMGTITSINVKDGDMVSQGQVLLTIYDQDASERVRQAEKNLDAAKLNMSLSNATYMRYKALYDEKALSQQEMDQITTEKELAQTNYERAKAALEEAKIMRSFYTVTSPISGIVSSKKVDVGTTAMPGMPLLDVENTSSFELDANVDSKYSQDLKIGSIVKVRIDSLPEIEGKISEIVPSVDPMSRSFVVKVDLGPGNFRSGMYGKAYFNIGTKRAITIPESAIVRKGGLIGVYVVDDKGLVNYRVVKLGEKYGEKVEVLSGLSNGEKIIVEGTENAFDGAIVKGS</sequence>
<dbReference type="NCBIfam" id="TIGR01730">
    <property type="entry name" value="RND_mfp"/>
    <property type="match status" value="1"/>
</dbReference>
<feature type="transmembrane region" description="Helical" evidence="3">
    <location>
        <begin position="7"/>
        <end position="25"/>
    </location>
</feature>
<protein>
    <submittedName>
        <fullName evidence="7">Efflux RND transporter periplasmic adaptor subunit</fullName>
    </submittedName>
</protein>
<evidence type="ECO:0000313" key="7">
    <source>
        <dbReference type="EMBL" id="HHI65716.1"/>
    </source>
</evidence>
<comment type="caution">
    <text evidence="7">The sequence shown here is derived from an EMBL/GenBank/DDBJ whole genome shotgun (WGS) entry which is preliminary data.</text>
</comment>
<dbReference type="InterPro" id="IPR058624">
    <property type="entry name" value="MdtA-like_HH"/>
</dbReference>
<dbReference type="PANTHER" id="PTHR30469">
    <property type="entry name" value="MULTIDRUG RESISTANCE PROTEIN MDTA"/>
    <property type="match status" value="1"/>
</dbReference>
<dbReference type="Gene3D" id="1.10.287.470">
    <property type="entry name" value="Helix hairpin bin"/>
    <property type="match status" value="1"/>
</dbReference>
<keyword evidence="3" id="KW-0812">Transmembrane</keyword>
<dbReference type="Pfam" id="PF25989">
    <property type="entry name" value="YknX_C"/>
    <property type="match status" value="1"/>
</dbReference>
<dbReference type="Gene3D" id="2.40.30.170">
    <property type="match status" value="1"/>
</dbReference>
<accession>A0A7C5KBE4</accession>
<dbReference type="Pfam" id="PF25917">
    <property type="entry name" value="BSH_RND"/>
    <property type="match status" value="1"/>
</dbReference>
<keyword evidence="2" id="KW-0175">Coiled coil</keyword>
<reference evidence="7" key="1">
    <citation type="journal article" date="2020" name="mSystems">
        <title>Genome- and Community-Level Interaction Insights into Carbon Utilization and Element Cycling Functions of Hydrothermarchaeota in Hydrothermal Sediment.</title>
        <authorList>
            <person name="Zhou Z."/>
            <person name="Liu Y."/>
            <person name="Xu W."/>
            <person name="Pan J."/>
            <person name="Luo Z.H."/>
            <person name="Li M."/>
        </authorList>
    </citation>
    <scope>NUCLEOTIDE SEQUENCE [LARGE SCALE GENOMIC DNA]</scope>
    <source>
        <strain evidence="7">SpSt-1019</strain>
    </source>
</reference>
<dbReference type="GO" id="GO:1990281">
    <property type="term" value="C:efflux pump complex"/>
    <property type="evidence" value="ECO:0007669"/>
    <property type="project" value="TreeGrafter"/>
</dbReference>
<dbReference type="Gene3D" id="2.40.420.20">
    <property type="match status" value="1"/>
</dbReference>
<dbReference type="GO" id="GO:0015562">
    <property type="term" value="F:efflux transmembrane transporter activity"/>
    <property type="evidence" value="ECO:0007669"/>
    <property type="project" value="TreeGrafter"/>
</dbReference>
<evidence type="ECO:0000259" key="6">
    <source>
        <dbReference type="Pfam" id="PF25989"/>
    </source>
</evidence>
<dbReference type="PANTHER" id="PTHR30469:SF15">
    <property type="entry name" value="HLYD FAMILY OF SECRETION PROTEINS"/>
    <property type="match status" value="1"/>
</dbReference>
<dbReference type="SUPFAM" id="SSF111369">
    <property type="entry name" value="HlyD-like secretion proteins"/>
    <property type="match status" value="1"/>
</dbReference>
<feature type="domain" description="Multidrug resistance protein MdtA-like barrel-sandwich hybrid" evidence="5">
    <location>
        <begin position="72"/>
        <end position="202"/>
    </location>
</feature>
<dbReference type="Pfam" id="PF25876">
    <property type="entry name" value="HH_MFP_RND"/>
    <property type="match status" value="1"/>
</dbReference>
<dbReference type="EMBL" id="DRUY01000138">
    <property type="protein sequence ID" value="HHI65716.1"/>
    <property type="molecule type" value="Genomic_DNA"/>
</dbReference>
<dbReference type="PROSITE" id="PS51257">
    <property type="entry name" value="PROKAR_LIPOPROTEIN"/>
    <property type="match status" value="1"/>
</dbReference>
<dbReference type="Gene3D" id="2.40.50.100">
    <property type="match status" value="1"/>
</dbReference>
<keyword evidence="3" id="KW-0472">Membrane</keyword>
<evidence type="ECO:0000256" key="2">
    <source>
        <dbReference type="SAM" id="Coils"/>
    </source>
</evidence>
<proteinExistence type="inferred from homology"/>
<organism evidence="7">
    <name type="scientific">Thermodesulfobium narugense</name>
    <dbReference type="NCBI Taxonomy" id="184064"/>
    <lineage>
        <taxon>Bacteria</taxon>
        <taxon>Pseudomonadati</taxon>
        <taxon>Thermodesulfobiota</taxon>
        <taxon>Thermodesulfobiia</taxon>
        <taxon>Thermodesulfobiales</taxon>
        <taxon>Thermodesulfobiaceae</taxon>
        <taxon>Thermodesulfobium</taxon>
    </lineage>
</organism>
<dbReference type="AlphaFoldDB" id="A0A7C5KBE4"/>
<evidence type="ECO:0000256" key="1">
    <source>
        <dbReference type="ARBA" id="ARBA00009477"/>
    </source>
</evidence>
<dbReference type="InterPro" id="IPR058625">
    <property type="entry name" value="MdtA-like_BSH"/>
</dbReference>
<feature type="domain" description="YknX-like C-terminal permuted SH3-like" evidence="6">
    <location>
        <begin position="290"/>
        <end position="358"/>
    </location>
</feature>
<feature type="coiled-coil region" evidence="2">
    <location>
        <begin position="102"/>
        <end position="174"/>
    </location>
</feature>
<comment type="similarity">
    <text evidence="1">Belongs to the membrane fusion protein (MFP) (TC 8.A.1) family.</text>
</comment>